<dbReference type="GO" id="GO:0016787">
    <property type="term" value="F:hydrolase activity"/>
    <property type="evidence" value="ECO:0007669"/>
    <property type="project" value="UniProtKB-KW"/>
</dbReference>
<gene>
    <name evidence="2" type="ORF">ACFQQL_07460</name>
</gene>
<reference evidence="3" key="1">
    <citation type="journal article" date="2019" name="Int. J. Syst. Evol. Microbiol.">
        <title>The Global Catalogue of Microorganisms (GCM) 10K type strain sequencing project: providing services to taxonomists for standard genome sequencing and annotation.</title>
        <authorList>
            <consortium name="The Broad Institute Genomics Platform"/>
            <consortium name="The Broad Institute Genome Sequencing Center for Infectious Disease"/>
            <person name="Wu L."/>
            <person name="Ma J."/>
        </authorList>
    </citation>
    <scope>NUCLEOTIDE SEQUENCE [LARGE SCALE GENOMIC DNA]</scope>
    <source>
        <strain evidence="3">JCM 1490</strain>
    </source>
</reference>
<dbReference type="Gene3D" id="3.40.50.1820">
    <property type="entry name" value="alpha/beta hydrolase"/>
    <property type="match status" value="1"/>
</dbReference>
<organism evidence="2 3">
    <name type="scientific">Georgenia alba</name>
    <dbReference type="NCBI Taxonomy" id="2233858"/>
    <lineage>
        <taxon>Bacteria</taxon>
        <taxon>Bacillati</taxon>
        <taxon>Actinomycetota</taxon>
        <taxon>Actinomycetes</taxon>
        <taxon>Micrococcales</taxon>
        <taxon>Bogoriellaceae</taxon>
        <taxon>Georgenia</taxon>
    </lineage>
</organism>
<dbReference type="PRINTS" id="PR00111">
    <property type="entry name" value="ABHYDROLASE"/>
</dbReference>
<dbReference type="PANTHER" id="PTHR43689">
    <property type="entry name" value="HYDROLASE"/>
    <property type="match status" value="1"/>
</dbReference>
<dbReference type="PANTHER" id="PTHR43689:SF8">
    <property type="entry name" value="ALPHA_BETA-HYDROLASES SUPERFAMILY PROTEIN"/>
    <property type="match status" value="1"/>
</dbReference>
<evidence type="ECO:0000313" key="2">
    <source>
        <dbReference type="EMBL" id="MFC7404942.1"/>
    </source>
</evidence>
<protein>
    <submittedName>
        <fullName evidence="2">Alpha/beta fold hydrolase</fullName>
    </submittedName>
</protein>
<evidence type="ECO:0000313" key="3">
    <source>
        <dbReference type="Proteomes" id="UP001596455"/>
    </source>
</evidence>
<comment type="caution">
    <text evidence="2">The sequence shown here is derived from an EMBL/GenBank/DDBJ whole genome shotgun (WGS) entry which is preliminary data.</text>
</comment>
<feature type="domain" description="AB hydrolase-1" evidence="1">
    <location>
        <begin position="24"/>
        <end position="243"/>
    </location>
</feature>
<dbReference type="RefSeq" id="WP_382392807.1">
    <property type="nucleotide sequence ID" value="NZ_JBHTCQ010000001.1"/>
</dbReference>
<accession>A0ABW2Q864</accession>
<keyword evidence="2" id="KW-0378">Hydrolase</keyword>
<evidence type="ECO:0000259" key="1">
    <source>
        <dbReference type="Pfam" id="PF12697"/>
    </source>
</evidence>
<dbReference type="Proteomes" id="UP001596455">
    <property type="component" value="Unassembled WGS sequence"/>
</dbReference>
<sequence length="262" mass="28521">MTTTFPEIHPASTAPSDARDNLPVVLLHGGNVASWMWQDQLPALAQRTVVTPDLPGYGSRTAETWPGIGGAADDVVARVAELTGHRRFHLAGLSLGGVVALHLTARHPGVVVSVLASGAPLLPYRGLMWLVSRMQVALWDAEWFWRTQAVAYRLPHETRELYVRHGLSVRRETVRRQLADVDLGTVPQGLGAYDGPVLLVAGERDAAVIRRSLQSAASVAPQATTRLAPGMHHAWNTEDPELFDAMLLAWLDGRVEPRLLPA</sequence>
<dbReference type="SUPFAM" id="SSF53474">
    <property type="entry name" value="alpha/beta-Hydrolases"/>
    <property type="match status" value="1"/>
</dbReference>
<dbReference type="EMBL" id="JBHTCQ010000001">
    <property type="protein sequence ID" value="MFC7404942.1"/>
    <property type="molecule type" value="Genomic_DNA"/>
</dbReference>
<keyword evidence="3" id="KW-1185">Reference proteome</keyword>
<dbReference type="Pfam" id="PF12697">
    <property type="entry name" value="Abhydrolase_6"/>
    <property type="match status" value="1"/>
</dbReference>
<dbReference type="InterPro" id="IPR029058">
    <property type="entry name" value="AB_hydrolase_fold"/>
</dbReference>
<name>A0ABW2Q864_9MICO</name>
<proteinExistence type="predicted"/>
<dbReference type="InterPro" id="IPR000073">
    <property type="entry name" value="AB_hydrolase_1"/>
</dbReference>